<gene>
    <name evidence="4" type="ORF">GCM10007390_20640</name>
</gene>
<evidence type="ECO:0000313" key="4">
    <source>
        <dbReference type="EMBL" id="GHB67214.1"/>
    </source>
</evidence>
<dbReference type="RefSeq" id="WP_189564369.1">
    <property type="nucleotide sequence ID" value="NZ_BMXF01000002.1"/>
</dbReference>
<comment type="caution">
    <text evidence="4">The sequence shown here is derived from an EMBL/GenBank/DDBJ whole genome shotgun (WGS) entry which is preliminary data.</text>
</comment>
<evidence type="ECO:0000256" key="2">
    <source>
        <dbReference type="SAM" id="MobiDB-lite"/>
    </source>
</evidence>
<evidence type="ECO:0000256" key="3">
    <source>
        <dbReference type="SAM" id="Phobius"/>
    </source>
</evidence>
<evidence type="ECO:0000313" key="5">
    <source>
        <dbReference type="Proteomes" id="UP000598271"/>
    </source>
</evidence>
<proteinExistence type="predicted"/>
<reference evidence="4 5" key="1">
    <citation type="journal article" date="2014" name="Int. J. Syst. Evol. Microbiol.">
        <title>Complete genome sequence of Corynebacterium casei LMG S-19264T (=DSM 44701T), isolated from a smear-ripened cheese.</title>
        <authorList>
            <consortium name="US DOE Joint Genome Institute (JGI-PGF)"/>
            <person name="Walter F."/>
            <person name="Albersmeier A."/>
            <person name="Kalinowski J."/>
            <person name="Ruckert C."/>
        </authorList>
    </citation>
    <scope>NUCLEOTIDE SEQUENCE [LARGE SCALE GENOMIC DNA]</scope>
    <source>
        <strain evidence="4 5">KCTC 12866</strain>
    </source>
</reference>
<keyword evidence="3" id="KW-1133">Transmembrane helix</keyword>
<keyword evidence="5" id="KW-1185">Reference proteome</keyword>
<keyword evidence="3" id="KW-0472">Membrane</keyword>
<accession>A0A8J3D207</accession>
<feature type="transmembrane region" description="Helical" evidence="3">
    <location>
        <begin position="176"/>
        <end position="194"/>
    </location>
</feature>
<feature type="transmembrane region" description="Helical" evidence="3">
    <location>
        <begin position="214"/>
        <end position="237"/>
    </location>
</feature>
<feature type="transmembrane region" description="Helical" evidence="3">
    <location>
        <begin position="6"/>
        <end position="23"/>
    </location>
</feature>
<dbReference type="SUPFAM" id="SSF58091">
    <property type="entry name" value="Clostridium neurotoxins, 'coiled-coil' domain"/>
    <property type="match status" value="1"/>
</dbReference>
<keyword evidence="3" id="KW-0812">Transmembrane</keyword>
<feature type="coiled-coil region" evidence="1">
    <location>
        <begin position="489"/>
        <end position="516"/>
    </location>
</feature>
<protein>
    <recommendedName>
        <fullName evidence="6">MotA/TolQ/ExbB proton channel domain-containing protein</fullName>
    </recommendedName>
</protein>
<name>A0A8J3D207_9BACT</name>
<dbReference type="Proteomes" id="UP000598271">
    <property type="component" value="Unassembled WGS sequence"/>
</dbReference>
<feature type="region of interest" description="Disordered" evidence="2">
    <location>
        <begin position="84"/>
        <end position="111"/>
    </location>
</feature>
<evidence type="ECO:0000256" key="1">
    <source>
        <dbReference type="SAM" id="Coils"/>
    </source>
</evidence>
<keyword evidence="1" id="KW-0175">Coiled coil</keyword>
<evidence type="ECO:0008006" key="6">
    <source>
        <dbReference type="Google" id="ProtNLM"/>
    </source>
</evidence>
<dbReference type="AlphaFoldDB" id="A0A8J3D207"/>
<dbReference type="InterPro" id="IPR036248">
    <property type="entry name" value="Clostridium_toxin_transloc"/>
</dbReference>
<organism evidence="4 5">
    <name type="scientific">Persicitalea jodogahamensis</name>
    <dbReference type="NCBI Taxonomy" id="402147"/>
    <lineage>
        <taxon>Bacteria</taxon>
        <taxon>Pseudomonadati</taxon>
        <taxon>Bacteroidota</taxon>
        <taxon>Cytophagia</taxon>
        <taxon>Cytophagales</taxon>
        <taxon>Spirosomataceae</taxon>
        <taxon>Persicitalea</taxon>
    </lineage>
</organism>
<dbReference type="EMBL" id="BMXF01000002">
    <property type="protein sequence ID" value="GHB67214.1"/>
    <property type="molecule type" value="Genomic_DNA"/>
</dbReference>
<sequence length="533" mass="59412">MKVEIFEVFLIGIIIFIQFVVFFRTRRQIRIFRNIIPKTEELSVAKIRLFLVDLERFSPRVILENIGKFQGKYQGASGIHLEAADSGEPETAHPTASLFEDDESQSQGNSLPKTQINIIDSKAEANPIFTNILFSLNNYLIRNRGASSDFSLIKDIVERNVSAVEEDINLSISVPLYLGLMGTMLGIVIGLFSMPDMAGVIDTETNNLLLNDGISSLIGGVKIAMIASFTGLALTIINSGGSFKGSRTLVEARKNEFYTFVQVELLPIINQGLAATLESLQRNLMKFNGEFTANLKDLSGIFASNTKTVLAQRDLLDSIDKMKVSEMTQYNLTVLQQLEQSVKQFEKFNGSMMNVNAFVTNSERIVDRTNQLLERTENFKSIADNLNNKLSQSQQLMEFLQAHFANLEQHKSFTANAVADVGHAISGSFKDLEQHILNSSEAVKQFTVDETESLRLALSGSQNSLHNLKHLSTITQEVSQFKDSSASQSESTRQRLDELNSKMAALLELMAKTEKDRANRKLGARFKRLISGK</sequence>